<accession>A0A7Z7FQ49</accession>
<dbReference type="Proteomes" id="UP000198917">
    <property type="component" value="Unassembled WGS sequence"/>
</dbReference>
<sequence>MRAGDKRRLGTTNLSVTALSMGCASLGGLYTPVSAADALATLQAAWDSGVRYFDVAPMYGLTRAEHLLGQFLREEPQCHEAVVSTKVGRLFSNDRPGHRLPPEPPKNPLDPGWQNGLPFRETFDYSYDGIMRSFDDSQQRMGTNRLDILFIHDIGVLTHGERNAALWRQLTSGGFRALGELREAGLIGGFGLGVNEAEAIAAAMDEVHLDCCLLAGRHSLLEQDAVPLLDRAHRQGTAIVIGGVFNSGILATGTASNAKFNYKDAPAEIVRRTEELARVCAAFDVPLGAAAVQFPLFHPAVASVLVGAKHPDKLLQSVGWFETDIPEELWQALQKKGLLAPMPVLMET</sequence>
<evidence type="ECO:0000256" key="1">
    <source>
        <dbReference type="SAM" id="MobiDB-lite"/>
    </source>
</evidence>
<dbReference type="Pfam" id="PF00248">
    <property type="entry name" value="Aldo_ket_red"/>
    <property type="match status" value="1"/>
</dbReference>
<dbReference type="InterPro" id="IPR020471">
    <property type="entry name" value="AKR"/>
</dbReference>
<dbReference type="AlphaFoldDB" id="A0A7Z7FQ49"/>
<dbReference type="GO" id="GO:0005829">
    <property type="term" value="C:cytosol"/>
    <property type="evidence" value="ECO:0007669"/>
    <property type="project" value="TreeGrafter"/>
</dbReference>
<dbReference type="InterPro" id="IPR044478">
    <property type="entry name" value="Pld1-like"/>
</dbReference>
<organism evidence="3 4">
    <name type="scientific">Agrobacterium fabrum</name>
    <dbReference type="NCBI Taxonomy" id="1176649"/>
    <lineage>
        <taxon>Bacteria</taxon>
        <taxon>Pseudomonadati</taxon>
        <taxon>Pseudomonadota</taxon>
        <taxon>Alphaproteobacteria</taxon>
        <taxon>Hyphomicrobiales</taxon>
        <taxon>Rhizobiaceae</taxon>
        <taxon>Rhizobium/Agrobacterium group</taxon>
        <taxon>Agrobacterium</taxon>
        <taxon>Agrobacterium tumefaciens complex</taxon>
    </lineage>
</organism>
<feature type="region of interest" description="Disordered" evidence="1">
    <location>
        <begin position="93"/>
        <end position="113"/>
    </location>
</feature>
<evidence type="ECO:0000313" key="4">
    <source>
        <dbReference type="Proteomes" id="UP000198917"/>
    </source>
</evidence>
<protein>
    <submittedName>
        <fullName evidence="3">D-threo-aldose 1-dehydrogenase</fullName>
    </submittedName>
</protein>
<dbReference type="GO" id="GO:0050235">
    <property type="term" value="F:pyridoxal 4-dehydrogenase activity"/>
    <property type="evidence" value="ECO:0007669"/>
    <property type="project" value="InterPro"/>
</dbReference>
<evidence type="ECO:0000313" key="3">
    <source>
        <dbReference type="EMBL" id="SDJ75871.1"/>
    </source>
</evidence>
<dbReference type="PANTHER" id="PTHR42686:SF1">
    <property type="entry name" value="GH17980P-RELATED"/>
    <property type="match status" value="1"/>
</dbReference>
<dbReference type="CDD" id="cd19161">
    <property type="entry name" value="AKR_AKR15A1"/>
    <property type="match status" value="1"/>
</dbReference>
<dbReference type="PROSITE" id="PS51257">
    <property type="entry name" value="PROKAR_LIPOPROTEIN"/>
    <property type="match status" value="1"/>
</dbReference>
<proteinExistence type="predicted"/>
<dbReference type="InterPro" id="IPR036812">
    <property type="entry name" value="NAD(P)_OxRdtase_dom_sf"/>
</dbReference>
<dbReference type="Gene3D" id="3.20.20.100">
    <property type="entry name" value="NADP-dependent oxidoreductase domain"/>
    <property type="match status" value="1"/>
</dbReference>
<comment type="caution">
    <text evidence="3">The sequence shown here is derived from an EMBL/GenBank/DDBJ whole genome shotgun (WGS) entry which is preliminary data.</text>
</comment>
<gene>
    <name evidence="3" type="ORF">SAMN05428983_2678</name>
</gene>
<feature type="domain" description="NADP-dependent oxidoreductase" evidence="2">
    <location>
        <begin position="19"/>
        <end position="335"/>
    </location>
</feature>
<name>A0A7Z7FQ49_9HYPH</name>
<dbReference type="SUPFAM" id="SSF51430">
    <property type="entry name" value="NAD(P)-linked oxidoreductase"/>
    <property type="match status" value="1"/>
</dbReference>
<dbReference type="OMA" id="FFIVAMP"/>
<evidence type="ECO:0000259" key="2">
    <source>
        <dbReference type="Pfam" id="PF00248"/>
    </source>
</evidence>
<dbReference type="PANTHER" id="PTHR42686">
    <property type="entry name" value="GH17980P-RELATED"/>
    <property type="match status" value="1"/>
</dbReference>
<dbReference type="EMBL" id="FNEW01000002">
    <property type="protein sequence ID" value="SDJ75871.1"/>
    <property type="molecule type" value="Genomic_DNA"/>
</dbReference>
<dbReference type="InterPro" id="IPR023210">
    <property type="entry name" value="NADP_OxRdtase_dom"/>
</dbReference>
<reference evidence="3 4" key="1">
    <citation type="submission" date="2016-10" db="EMBL/GenBank/DDBJ databases">
        <authorList>
            <person name="Varghese N."/>
            <person name="Submissions S."/>
        </authorList>
    </citation>
    <scope>NUCLEOTIDE SEQUENCE [LARGE SCALE GENOMIC DNA]</scope>
    <source>
        <strain evidence="3 4">PDC82</strain>
    </source>
</reference>